<reference evidence="1 2" key="1">
    <citation type="submission" date="2019-09" db="EMBL/GenBank/DDBJ databases">
        <title>Taxonomic organization of the family Brucellaceae based on a phylogenomic approach.</title>
        <authorList>
            <person name="Leclercq S."/>
            <person name="Cloeckaert A."/>
            <person name="Zygmunt M.S."/>
        </authorList>
    </citation>
    <scope>NUCLEOTIDE SEQUENCE [LARGE SCALE GENOMIC DNA]</scope>
    <source>
        <strain evidence="1 2">TA93</strain>
    </source>
</reference>
<comment type="caution">
    <text evidence="1">The sequence shown here is derived from an EMBL/GenBank/DDBJ whole genome shotgun (WGS) entry which is preliminary data.</text>
</comment>
<proteinExistence type="predicted"/>
<evidence type="ECO:0000313" key="2">
    <source>
        <dbReference type="Proteomes" id="UP000460650"/>
    </source>
</evidence>
<evidence type="ECO:0000313" key="1">
    <source>
        <dbReference type="EMBL" id="KAB2655102.1"/>
    </source>
</evidence>
<dbReference type="EMBL" id="WBVY01000007">
    <property type="protein sequence ID" value="KAB2655102.1"/>
    <property type="molecule type" value="Genomic_DNA"/>
</dbReference>
<accession>A0A7V8B0W0</accession>
<sequence length="320" mass="35562">MTEVAFEVTKHAVSIDNIKAQFRFMKVDTLDHRGMFLGKIGNQYIDDSAQELLRADGVWVLGDCAAIKIDIDVDGRPHPVFPNHDSLTTRAFKEDFFSANVVTICAEAAVRHIQMETKRFPQIVRQLEKLNFSITKLEVGGYRIASMDSDLGYVTISNCHPKTVSDAIDGITEQFAQAFQHYYDKTHYTVLDAAAFKKVTSELAPAGLLNLKSTKSVEVYSISRHAIRVSINKQMARLVASIGDRAVDIVLKDSDEHLRALKSDLAEKGLFLRVESGTYSLHRFSDQKAVANGLKSPTEITKSIVAYERVQSDVAAYSAA</sequence>
<protein>
    <submittedName>
        <fullName evidence="1">Uncharacterized protein</fullName>
    </submittedName>
</protein>
<dbReference type="AlphaFoldDB" id="A0A7V8B0W0"/>
<gene>
    <name evidence="1" type="ORF">F9K94_21330</name>
</gene>
<organism evidence="1 2">
    <name type="scientific">Brucella tritici</name>
    <dbReference type="NCBI Taxonomy" id="94626"/>
    <lineage>
        <taxon>Bacteria</taxon>
        <taxon>Pseudomonadati</taxon>
        <taxon>Pseudomonadota</taxon>
        <taxon>Alphaproteobacteria</taxon>
        <taxon>Hyphomicrobiales</taxon>
        <taxon>Brucellaceae</taxon>
        <taxon>Brucella/Ochrobactrum group</taxon>
        <taxon>Brucella</taxon>
    </lineage>
</organism>
<dbReference type="RefSeq" id="WP_151648329.1">
    <property type="nucleotide sequence ID" value="NZ_WBVY01000007.1"/>
</dbReference>
<name>A0A7V8B0W0_9HYPH</name>
<dbReference type="Proteomes" id="UP000460650">
    <property type="component" value="Unassembled WGS sequence"/>
</dbReference>